<feature type="transmembrane region" description="Helical" evidence="2">
    <location>
        <begin position="206"/>
        <end position="227"/>
    </location>
</feature>
<feature type="transmembrane region" description="Helical" evidence="2">
    <location>
        <begin position="53"/>
        <end position="73"/>
    </location>
</feature>
<feature type="transmembrane region" description="Helical" evidence="2">
    <location>
        <begin position="85"/>
        <end position="104"/>
    </location>
</feature>
<dbReference type="Proteomes" id="UP000250043">
    <property type="component" value="Unassembled WGS sequence"/>
</dbReference>
<feature type="transmembrane region" description="Helical" evidence="2">
    <location>
        <begin position="20"/>
        <end position="41"/>
    </location>
</feature>
<proteinExistence type="predicted"/>
<gene>
    <name evidence="3" type="ORF">OBBRIDRAFT_344677</name>
</gene>
<dbReference type="OrthoDB" id="3197626at2759"/>
<evidence type="ECO:0000256" key="1">
    <source>
        <dbReference type="SAM" id="MobiDB-lite"/>
    </source>
</evidence>
<feature type="region of interest" description="Disordered" evidence="1">
    <location>
        <begin position="305"/>
        <end position="334"/>
    </location>
</feature>
<feature type="transmembrane region" description="Helical" evidence="2">
    <location>
        <begin position="165"/>
        <end position="185"/>
    </location>
</feature>
<reference evidence="3 4" key="1">
    <citation type="submission" date="2016-07" db="EMBL/GenBank/DDBJ databases">
        <title>Draft genome of the white-rot fungus Obba rivulosa 3A-2.</title>
        <authorList>
            <consortium name="DOE Joint Genome Institute"/>
            <person name="Miettinen O."/>
            <person name="Riley R."/>
            <person name="Acob R."/>
            <person name="Barry K."/>
            <person name="Cullen D."/>
            <person name="De Vries R."/>
            <person name="Hainaut M."/>
            <person name="Hatakka A."/>
            <person name="Henrissat B."/>
            <person name="Hilden K."/>
            <person name="Kuo R."/>
            <person name="Labutti K."/>
            <person name="Lipzen A."/>
            <person name="Makela M.R."/>
            <person name="Sandor L."/>
            <person name="Spatafora J.W."/>
            <person name="Grigoriev I.V."/>
            <person name="Hibbett D.S."/>
        </authorList>
    </citation>
    <scope>NUCLEOTIDE SEQUENCE [LARGE SCALE GENOMIC DNA]</scope>
    <source>
        <strain evidence="3 4">3A-2</strain>
    </source>
</reference>
<protein>
    <submittedName>
        <fullName evidence="3">Uncharacterized protein</fullName>
    </submittedName>
</protein>
<organism evidence="3 4">
    <name type="scientific">Obba rivulosa</name>
    <dbReference type="NCBI Taxonomy" id="1052685"/>
    <lineage>
        <taxon>Eukaryota</taxon>
        <taxon>Fungi</taxon>
        <taxon>Dikarya</taxon>
        <taxon>Basidiomycota</taxon>
        <taxon>Agaricomycotina</taxon>
        <taxon>Agaricomycetes</taxon>
        <taxon>Polyporales</taxon>
        <taxon>Gelatoporiaceae</taxon>
        <taxon>Obba</taxon>
    </lineage>
</organism>
<dbReference type="AlphaFoldDB" id="A0A8E2AKG9"/>
<keyword evidence="2" id="KW-1133">Transmembrane helix</keyword>
<accession>A0A8E2AKG9</accession>
<keyword evidence="2" id="KW-0812">Transmembrane</keyword>
<evidence type="ECO:0000256" key="2">
    <source>
        <dbReference type="SAM" id="Phobius"/>
    </source>
</evidence>
<feature type="transmembrane region" description="Helical" evidence="2">
    <location>
        <begin position="116"/>
        <end position="135"/>
    </location>
</feature>
<dbReference type="EMBL" id="KV722614">
    <property type="protein sequence ID" value="OCH85024.1"/>
    <property type="molecule type" value="Genomic_DNA"/>
</dbReference>
<evidence type="ECO:0000313" key="3">
    <source>
        <dbReference type="EMBL" id="OCH85024.1"/>
    </source>
</evidence>
<evidence type="ECO:0000313" key="4">
    <source>
        <dbReference type="Proteomes" id="UP000250043"/>
    </source>
</evidence>
<name>A0A8E2AKG9_9APHY</name>
<sequence length="334" mass="37832">MVDWSSSAEIARDARAYDGLMHAFFGLYIWEMFVSFDFDWSYISGKRTFKWPLIFYFANRYLMLFALIGIITWLNVTSPINCNALYTYIQIFGNLAACLSSVNLSLRTMAVWNMTWYIIAALILIIIGHWSLLLFHGGLFKAMWNETTASCSVVYTNYRFFKATFIYSMCFNFVVLALTAWGLMYQMGQSRGKFSRIATLIFKDGLIFFIIAFTIELLAVILIELNLNPVMSNMLNVLPSILSTIAACRIVRRLAEVTQMEVELLGPSSRSRAHSLGIHPDLRDGILVQMEMFVHSSDTLPLRHSHAPSAVSGRSEQTLKAGAAIADEPKLTEL</sequence>
<keyword evidence="4" id="KW-1185">Reference proteome</keyword>
<keyword evidence="2" id="KW-0472">Membrane</keyword>